<protein>
    <submittedName>
        <fullName evidence="1">Uncharacterized protein</fullName>
    </submittedName>
</protein>
<comment type="caution">
    <text evidence="1">The sequence shown here is derived from an EMBL/GenBank/DDBJ whole genome shotgun (WGS) entry which is preliminary data.</text>
</comment>
<accession>A0A6L2KUZ2</accession>
<proteinExistence type="predicted"/>
<organism evidence="1">
    <name type="scientific">Tanacetum cinerariifolium</name>
    <name type="common">Dalmatian daisy</name>
    <name type="synonym">Chrysanthemum cinerariifolium</name>
    <dbReference type="NCBI Taxonomy" id="118510"/>
    <lineage>
        <taxon>Eukaryota</taxon>
        <taxon>Viridiplantae</taxon>
        <taxon>Streptophyta</taxon>
        <taxon>Embryophyta</taxon>
        <taxon>Tracheophyta</taxon>
        <taxon>Spermatophyta</taxon>
        <taxon>Magnoliopsida</taxon>
        <taxon>eudicotyledons</taxon>
        <taxon>Gunneridae</taxon>
        <taxon>Pentapetalae</taxon>
        <taxon>asterids</taxon>
        <taxon>campanulids</taxon>
        <taxon>Asterales</taxon>
        <taxon>Asteraceae</taxon>
        <taxon>Asteroideae</taxon>
        <taxon>Anthemideae</taxon>
        <taxon>Anthemidinae</taxon>
        <taxon>Tanacetum</taxon>
    </lineage>
</organism>
<reference evidence="1" key="1">
    <citation type="journal article" date="2019" name="Sci. Rep.">
        <title>Draft genome of Tanacetum cinerariifolium, the natural source of mosquito coil.</title>
        <authorList>
            <person name="Yamashiro T."/>
            <person name="Shiraishi A."/>
            <person name="Satake H."/>
            <person name="Nakayama K."/>
        </authorList>
    </citation>
    <scope>NUCLEOTIDE SEQUENCE</scope>
</reference>
<gene>
    <name evidence="1" type="ORF">Tci_024767</name>
</gene>
<dbReference type="AlphaFoldDB" id="A0A6L2KUZ2"/>
<dbReference type="EMBL" id="BKCJ010003070">
    <property type="protein sequence ID" value="GEU52789.1"/>
    <property type="molecule type" value="Genomic_DNA"/>
</dbReference>
<name>A0A6L2KUZ2_TANCI</name>
<sequence length="139" mass="15930">MLRKGSKFFEELIEKSWGKNWLMKAVRSSSHVLIVPSLSSSRHIFASPVVIFNSKFVCGFRNGDCGTGSRSNNTVGSLHRFVILRIEVLKGNENVIEVIDIENWQIDKSWILRMIVSLFEWNSSVSSMKSSLQSTFRFR</sequence>
<evidence type="ECO:0000313" key="1">
    <source>
        <dbReference type="EMBL" id="GEU52789.1"/>
    </source>
</evidence>